<dbReference type="HAMAP" id="MF_00815">
    <property type="entry name" value="ATP_synth_gamma_bact"/>
    <property type="match status" value="1"/>
</dbReference>
<accession>A0A2H5X9R9</accession>
<dbReference type="GO" id="GO:0045259">
    <property type="term" value="C:proton-transporting ATP synthase complex"/>
    <property type="evidence" value="ECO:0007669"/>
    <property type="project" value="UniProtKB-KW"/>
</dbReference>
<dbReference type="PANTHER" id="PTHR11693:SF22">
    <property type="entry name" value="ATP SYNTHASE SUBUNIT GAMMA, MITOCHONDRIAL"/>
    <property type="match status" value="1"/>
</dbReference>
<dbReference type="SUPFAM" id="SSF52943">
    <property type="entry name" value="ATP synthase (F1-ATPase), gamma subunit"/>
    <property type="match status" value="1"/>
</dbReference>
<dbReference type="Gene3D" id="3.40.1380.10">
    <property type="match status" value="1"/>
</dbReference>
<dbReference type="PRINTS" id="PR00126">
    <property type="entry name" value="ATPASEGAMMA"/>
</dbReference>
<keyword evidence="9 10" id="KW-0066">ATP synthesis</keyword>
<dbReference type="InterPro" id="IPR000131">
    <property type="entry name" value="ATP_synth_F1_gsu"/>
</dbReference>
<evidence type="ECO:0000256" key="3">
    <source>
        <dbReference type="ARBA" id="ARBA00007681"/>
    </source>
</evidence>
<comment type="subcellular location">
    <subcellularLocation>
        <location evidence="10">Cell membrane</location>
        <topology evidence="10">Peripheral membrane protein</topology>
    </subcellularLocation>
    <subcellularLocation>
        <location evidence="2">Membrane</location>
        <topology evidence="2">Peripheral membrane protein</topology>
    </subcellularLocation>
</comment>
<protein>
    <recommendedName>
        <fullName evidence="10">ATP synthase gamma chain</fullName>
    </recommendedName>
    <alternativeName>
        <fullName evidence="10">ATP synthase F1 sector gamma subunit</fullName>
    </alternativeName>
    <alternativeName>
        <fullName evidence="10">F-ATPase gamma subunit</fullName>
    </alternativeName>
</protein>
<comment type="similarity">
    <text evidence="3 10">Belongs to the ATPase gamma chain family.</text>
</comment>
<comment type="caution">
    <text evidence="11">The sequence shown here is derived from an EMBL/GenBank/DDBJ whole genome shotgun (WGS) entry which is preliminary data.</text>
</comment>
<dbReference type="InterPro" id="IPR035968">
    <property type="entry name" value="ATP_synth_F1_ATPase_gsu"/>
</dbReference>
<proteinExistence type="inferred from homology"/>
<sequence length="294" mass="33363">MQSLRAIRRKIRAVRNLQKIMTAMKMVAAARLRRVQDRVVAGKPYTEKMRWLVETLAPHLPAVEHPLLQTRPVQKRGLVVVTGDKGLCGAYNGNIIRAAQAFLSQDGAAPFWLYCIGRKGHDFFARRGYPVVRYRPQLPVTAPFAQFKAIAEDIVQWFLSGEVDEVHVAYGEFVNALVQRPKIVSLLPIKTGETGDEERGTREAVREYIFEPQAPELLALLLPRYVEHQVYHILLESLASENAARMNAMSQAADNAEELIKQLTLQANKIRQWNITKELLEITTAVEAMRRARD</sequence>
<keyword evidence="8 10" id="KW-0139">CF(1)</keyword>
<evidence type="ECO:0000256" key="6">
    <source>
        <dbReference type="ARBA" id="ARBA00023065"/>
    </source>
</evidence>
<keyword evidence="7 10" id="KW-0472">Membrane</keyword>
<evidence type="ECO:0000256" key="10">
    <source>
        <dbReference type="HAMAP-Rule" id="MF_00815"/>
    </source>
</evidence>
<keyword evidence="5 10" id="KW-0375">Hydrogen ion transport</keyword>
<evidence type="ECO:0000313" key="11">
    <source>
        <dbReference type="EMBL" id="GBC97936.1"/>
    </source>
</evidence>
<evidence type="ECO:0000313" key="12">
    <source>
        <dbReference type="Proteomes" id="UP000236173"/>
    </source>
</evidence>
<dbReference type="Proteomes" id="UP000236173">
    <property type="component" value="Unassembled WGS sequence"/>
</dbReference>
<evidence type="ECO:0000256" key="9">
    <source>
        <dbReference type="ARBA" id="ARBA00023310"/>
    </source>
</evidence>
<evidence type="ECO:0000256" key="7">
    <source>
        <dbReference type="ARBA" id="ARBA00023136"/>
    </source>
</evidence>
<evidence type="ECO:0000256" key="8">
    <source>
        <dbReference type="ARBA" id="ARBA00023196"/>
    </source>
</evidence>
<comment type="subunit">
    <text evidence="10">F-type ATPases have 2 components, CF(1) - the catalytic core - and CF(0) - the membrane proton channel. CF(1) has five subunits: alpha(3), beta(3), gamma(1), delta(1), epsilon(1). CF(0) has three main subunits: a, b and c.</text>
</comment>
<dbReference type="EMBL" id="BEHT01000004">
    <property type="protein sequence ID" value="GBC97936.1"/>
    <property type="molecule type" value="Genomic_DNA"/>
</dbReference>
<name>A0A2H5X9R9_9BACT</name>
<dbReference type="Gene3D" id="1.10.287.80">
    <property type="entry name" value="ATP synthase, gamma subunit, helix hairpin domain"/>
    <property type="match status" value="2"/>
</dbReference>
<dbReference type="CDD" id="cd12151">
    <property type="entry name" value="F1-ATPase_gamma"/>
    <property type="match status" value="1"/>
</dbReference>
<evidence type="ECO:0000256" key="1">
    <source>
        <dbReference type="ARBA" id="ARBA00003456"/>
    </source>
</evidence>
<dbReference type="PANTHER" id="PTHR11693">
    <property type="entry name" value="ATP SYNTHASE GAMMA CHAIN"/>
    <property type="match status" value="1"/>
</dbReference>
<dbReference type="NCBIfam" id="TIGR01146">
    <property type="entry name" value="ATPsyn_F1gamma"/>
    <property type="match status" value="1"/>
</dbReference>
<dbReference type="GO" id="GO:0005886">
    <property type="term" value="C:plasma membrane"/>
    <property type="evidence" value="ECO:0007669"/>
    <property type="project" value="UniProtKB-SubCell"/>
</dbReference>
<dbReference type="Pfam" id="PF00231">
    <property type="entry name" value="ATP-synt"/>
    <property type="match status" value="1"/>
</dbReference>
<keyword evidence="4 10" id="KW-0813">Transport</keyword>
<organism evidence="11 12">
    <name type="scientific">Candidatus Fervidibacter japonicus</name>
    <dbReference type="NCBI Taxonomy" id="2035412"/>
    <lineage>
        <taxon>Bacteria</taxon>
        <taxon>Candidatus Fervidibacterota</taxon>
        <taxon>Candidatus Fervidibacter</taxon>
    </lineage>
</organism>
<evidence type="ECO:0000256" key="2">
    <source>
        <dbReference type="ARBA" id="ARBA00004170"/>
    </source>
</evidence>
<gene>
    <name evidence="10 11" type="primary">atpG</name>
    <name evidence="11" type="ORF">HRbin17_00431</name>
</gene>
<dbReference type="GO" id="GO:0042777">
    <property type="term" value="P:proton motive force-driven plasma membrane ATP synthesis"/>
    <property type="evidence" value="ECO:0007669"/>
    <property type="project" value="UniProtKB-UniRule"/>
</dbReference>
<keyword evidence="6 10" id="KW-0406">Ion transport</keyword>
<keyword evidence="10" id="KW-1003">Cell membrane</keyword>
<dbReference type="GO" id="GO:0005524">
    <property type="term" value="F:ATP binding"/>
    <property type="evidence" value="ECO:0007669"/>
    <property type="project" value="UniProtKB-UniRule"/>
</dbReference>
<evidence type="ECO:0000256" key="4">
    <source>
        <dbReference type="ARBA" id="ARBA00022448"/>
    </source>
</evidence>
<comment type="function">
    <text evidence="1 10">Produces ATP from ADP in the presence of a proton gradient across the membrane. The gamma chain is believed to be important in regulating ATPase activity and the flow of protons through the CF(0) complex.</text>
</comment>
<dbReference type="GO" id="GO:0046933">
    <property type="term" value="F:proton-transporting ATP synthase activity, rotational mechanism"/>
    <property type="evidence" value="ECO:0007669"/>
    <property type="project" value="UniProtKB-UniRule"/>
</dbReference>
<dbReference type="AlphaFoldDB" id="A0A2H5X9R9"/>
<reference evidence="12" key="1">
    <citation type="submission" date="2017-09" db="EMBL/GenBank/DDBJ databases">
        <title>Metaegenomics of thermophilic ammonia-oxidizing enrichment culture.</title>
        <authorList>
            <person name="Kato S."/>
            <person name="Suzuki K."/>
        </authorList>
    </citation>
    <scope>NUCLEOTIDE SEQUENCE [LARGE SCALE GENOMIC DNA]</scope>
</reference>
<evidence type="ECO:0000256" key="5">
    <source>
        <dbReference type="ARBA" id="ARBA00022781"/>
    </source>
</evidence>